<dbReference type="PANTHER" id="PTHR30050">
    <property type="entry name" value="CHROMOSOMAL REPLICATION INITIATOR PROTEIN DNAA"/>
    <property type="match status" value="1"/>
</dbReference>
<dbReference type="PANTHER" id="PTHR30050:SF4">
    <property type="entry name" value="ATP-BINDING PROTEIN RV3427C IN INSERTION SEQUENCE-RELATED"/>
    <property type="match status" value="1"/>
</dbReference>
<keyword evidence="2" id="KW-0547">Nucleotide-binding</keyword>
<accession>A0A4Y5F5J4</accession>
<proteinExistence type="predicted"/>
<dbReference type="SUPFAM" id="SSF52540">
    <property type="entry name" value="P-loop containing nucleoside triphosphate hydrolases"/>
    <property type="match status" value="1"/>
</dbReference>
<dbReference type="CDD" id="cd00009">
    <property type="entry name" value="AAA"/>
    <property type="match status" value="1"/>
</dbReference>
<dbReference type="GO" id="GO:0005524">
    <property type="term" value="F:ATP binding"/>
    <property type="evidence" value="ECO:0007669"/>
    <property type="project" value="UniProtKB-KW"/>
</dbReference>
<evidence type="ECO:0000313" key="3">
    <source>
        <dbReference type="EMBL" id="QIH77114.1"/>
    </source>
</evidence>
<reference evidence="2" key="1">
    <citation type="journal article" date="2019" name="J. Antimicrob. Chemother.">
        <title>Macrococcus canis contains recombinogenic methicillin resistance elements and the mecB plasmid found in Staphylococcus aureus.</title>
        <authorList>
            <person name="Chanchaithong P."/>
            <person name="Perreten V."/>
            <person name="Schwendener S."/>
        </authorList>
    </citation>
    <scope>NUCLEOTIDE SEQUENCE</scope>
    <source>
        <strain evidence="2">Epi0076A</strain>
    </source>
</reference>
<dbReference type="Pfam" id="PF01695">
    <property type="entry name" value="IstB_IS21"/>
    <property type="match status" value="1"/>
</dbReference>
<protein>
    <submittedName>
        <fullName evidence="2 3">ATP-binding protein</fullName>
    </submittedName>
</protein>
<dbReference type="PIRSF" id="PIRSF003073">
    <property type="entry name" value="DNAC_TnpB_IstB"/>
    <property type="match status" value="1"/>
</dbReference>
<gene>
    <name evidence="2" type="primary">istB</name>
    <name evidence="3" type="ORF">GTN30_00335</name>
</gene>
<dbReference type="InterPro" id="IPR002611">
    <property type="entry name" value="IstB_ATP-bd"/>
</dbReference>
<dbReference type="RefSeq" id="WP_164952792.1">
    <property type="nucleotide sequence ID" value="NZ_CP047363.1"/>
</dbReference>
<dbReference type="EMBL" id="MF477835">
    <property type="protein sequence ID" value="QAX90264.1"/>
    <property type="molecule type" value="Genomic_DNA"/>
</dbReference>
<dbReference type="Proteomes" id="UP000501122">
    <property type="component" value="Chromosome"/>
</dbReference>
<dbReference type="GO" id="GO:0006260">
    <property type="term" value="P:DNA replication"/>
    <property type="evidence" value="ECO:0007669"/>
    <property type="project" value="TreeGrafter"/>
</dbReference>
<name>A0A4Y5F5J4_9STAP</name>
<dbReference type="InterPro" id="IPR027417">
    <property type="entry name" value="P-loop_NTPase"/>
</dbReference>
<reference evidence="3" key="2">
    <citation type="journal article" date="2020" name="Antimicrob. Agents Chemother.">
        <title>The novel macrolide resistance genes mef(D), msr(F) and msr(H) are present on resistance islands in Macrococcus canis, Macrococcus caseolyticus and Staphylococcus aureus.</title>
        <authorList>
            <person name="Schwendener S."/>
            <person name="Dona V."/>
            <person name="Perreten V."/>
        </authorList>
    </citation>
    <scope>NUCLEOTIDE SEQUENCE</scope>
    <source>
        <strain evidence="3">Epi0076A</strain>
    </source>
</reference>
<evidence type="ECO:0000259" key="1">
    <source>
        <dbReference type="Pfam" id="PF01695"/>
    </source>
</evidence>
<feature type="domain" description="IstB-like ATP-binding" evidence="1">
    <location>
        <begin position="15"/>
        <end position="245"/>
    </location>
</feature>
<evidence type="ECO:0000313" key="2">
    <source>
        <dbReference type="EMBL" id="QAX90264.1"/>
    </source>
</evidence>
<dbReference type="EMBL" id="CP047363">
    <property type="protein sequence ID" value="QIH77114.1"/>
    <property type="molecule type" value="Genomic_DNA"/>
</dbReference>
<dbReference type="AlphaFoldDB" id="A0A4Y5F5J4"/>
<organism evidence="2">
    <name type="scientific">Macrococcoides canis</name>
    <dbReference type="NCBI Taxonomy" id="1855823"/>
    <lineage>
        <taxon>Bacteria</taxon>
        <taxon>Bacillati</taxon>
        <taxon>Bacillota</taxon>
        <taxon>Bacilli</taxon>
        <taxon>Bacillales</taxon>
        <taxon>Staphylococcaceae</taxon>
        <taxon>Macrococcoides</taxon>
    </lineage>
</organism>
<dbReference type="InterPro" id="IPR028350">
    <property type="entry name" value="DNAC/IstB-like"/>
</dbReference>
<keyword evidence="2" id="KW-0067">ATP-binding</keyword>
<sequence length="247" mass="28421">MINNKERLSNLTRLLREMKMSVMADHLSDIYTNQSNQNLSTLDILEKIITEESDTRLRNKKERYRKAANLSVINARLENLIYSPKRKLKSETIEQLSTNDYILSNNNVIIQGATGTGKSYIACALINHAIDNGYNGLFFRMTDLLSKLQQADYNNSLDRLLKKISRADILVIDDFLLTNTTEQEQKYLMEVFEIRSREKSLILCSQMTYVEWHKKLGGGAIADAILDRAVSKSYKIFLEGESLRKIK</sequence>
<dbReference type="Gene3D" id="3.40.50.300">
    <property type="entry name" value="P-loop containing nucleotide triphosphate hydrolases"/>
    <property type="match status" value="1"/>
</dbReference>